<reference evidence="2 3" key="1">
    <citation type="submission" date="2020-03" db="EMBL/GenBank/DDBJ databases">
        <title>Whole genome shotgun sequence of Phytohabitans rumicis NBRC 108638.</title>
        <authorList>
            <person name="Komaki H."/>
            <person name="Tamura T."/>
        </authorList>
    </citation>
    <scope>NUCLEOTIDE SEQUENCE [LARGE SCALE GENOMIC DNA]</scope>
    <source>
        <strain evidence="2 3">NBRC 108638</strain>
    </source>
</reference>
<comment type="caution">
    <text evidence="2">The sequence shown here is derived from an EMBL/GenBank/DDBJ whole genome shotgun (WGS) entry which is preliminary data.</text>
</comment>
<evidence type="ECO:0000256" key="1">
    <source>
        <dbReference type="SAM" id="MobiDB-lite"/>
    </source>
</evidence>
<dbReference type="RefSeq" id="WP_218577466.1">
    <property type="nucleotide sequence ID" value="NZ_BLPG01000001.1"/>
</dbReference>
<evidence type="ECO:0000313" key="3">
    <source>
        <dbReference type="Proteomes" id="UP000482960"/>
    </source>
</evidence>
<reference evidence="2 3" key="2">
    <citation type="submission" date="2020-03" db="EMBL/GenBank/DDBJ databases">
        <authorList>
            <person name="Ichikawa N."/>
            <person name="Kimura A."/>
            <person name="Kitahashi Y."/>
            <person name="Uohara A."/>
        </authorList>
    </citation>
    <scope>NUCLEOTIDE SEQUENCE [LARGE SCALE GENOMIC DNA]</scope>
    <source>
        <strain evidence="2 3">NBRC 108638</strain>
    </source>
</reference>
<sequence>MINAFAATHGMDVATNGTAALQASPTPPPNKTNLAKEPNALRPTGRASPQTGAAVSNLCIMLSIGRS</sequence>
<dbReference type="EMBL" id="BLPG01000001">
    <property type="protein sequence ID" value="GFJ93633.1"/>
    <property type="molecule type" value="Genomic_DNA"/>
</dbReference>
<feature type="region of interest" description="Disordered" evidence="1">
    <location>
        <begin position="19"/>
        <end position="52"/>
    </location>
</feature>
<dbReference type="AlphaFoldDB" id="A0A6V8L8R1"/>
<evidence type="ECO:0000313" key="2">
    <source>
        <dbReference type="EMBL" id="GFJ93633.1"/>
    </source>
</evidence>
<protein>
    <submittedName>
        <fullName evidence="2">Uncharacterized protein</fullName>
    </submittedName>
</protein>
<dbReference type="Proteomes" id="UP000482960">
    <property type="component" value="Unassembled WGS sequence"/>
</dbReference>
<gene>
    <name evidence="2" type="ORF">Prum_072750</name>
</gene>
<accession>A0A6V8L8R1</accession>
<proteinExistence type="predicted"/>
<organism evidence="2 3">
    <name type="scientific">Phytohabitans rumicis</name>
    <dbReference type="NCBI Taxonomy" id="1076125"/>
    <lineage>
        <taxon>Bacteria</taxon>
        <taxon>Bacillati</taxon>
        <taxon>Actinomycetota</taxon>
        <taxon>Actinomycetes</taxon>
        <taxon>Micromonosporales</taxon>
        <taxon>Micromonosporaceae</taxon>
    </lineage>
</organism>
<name>A0A6V8L8R1_9ACTN</name>
<keyword evidence="3" id="KW-1185">Reference proteome</keyword>